<sequence length="86" mass="9538">MFVVIPDCSSVETFYWRCASGSATNIFVARFKATECRCPLRTGVGLRNLSLFSLIQANAPIVVEKLSLRKFSGRCTTMKSPTTNKN</sequence>
<proteinExistence type="predicted"/>
<accession>A0A0P1B5F3</accession>
<protein>
    <submittedName>
        <fullName evidence="1">Uncharacterized protein</fullName>
    </submittedName>
</protein>
<keyword evidence="2" id="KW-1185">Reference proteome</keyword>
<organism evidence="1 2">
    <name type="scientific">Plasmopara halstedii</name>
    <name type="common">Downy mildew of sunflower</name>
    <dbReference type="NCBI Taxonomy" id="4781"/>
    <lineage>
        <taxon>Eukaryota</taxon>
        <taxon>Sar</taxon>
        <taxon>Stramenopiles</taxon>
        <taxon>Oomycota</taxon>
        <taxon>Peronosporomycetes</taxon>
        <taxon>Peronosporales</taxon>
        <taxon>Peronosporaceae</taxon>
        <taxon>Plasmopara</taxon>
    </lineage>
</organism>
<evidence type="ECO:0000313" key="1">
    <source>
        <dbReference type="EMBL" id="CEG49215.1"/>
    </source>
</evidence>
<dbReference type="GeneID" id="36402043"/>
<name>A0A0P1B5F3_PLAHL</name>
<dbReference type="Proteomes" id="UP000054928">
    <property type="component" value="Unassembled WGS sequence"/>
</dbReference>
<dbReference type="RefSeq" id="XP_024585584.1">
    <property type="nucleotide sequence ID" value="XM_024720380.1"/>
</dbReference>
<dbReference type="AlphaFoldDB" id="A0A0P1B5F3"/>
<dbReference type="EMBL" id="CCYD01003042">
    <property type="protein sequence ID" value="CEG49215.1"/>
    <property type="molecule type" value="Genomic_DNA"/>
</dbReference>
<reference evidence="2" key="1">
    <citation type="submission" date="2014-09" db="EMBL/GenBank/DDBJ databases">
        <authorList>
            <person name="Sharma Rahul"/>
            <person name="Thines Marco"/>
        </authorList>
    </citation>
    <scope>NUCLEOTIDE SEQUENCE [LARGE SCALE GENOMIC DNA]</scope>
</reference>
<evidence type="ECO:0000313" key="2">
    <source>
        <dbReference type="Proteomes" id="UP000054928"/>
    </source>
</evidence>